<evidence type="ECO:0000313" key="6">
    <source>
        <dbReference type="Proteomes" id="UP000325255"/>
    </source>
</evidence>
<keyword evidence="2" id="KW-0012">Acyltransferase</keyword>
<dbReference type="PANTHER" id="PTHR36837">
    <property type="entry name" value="POLY(3-HYDROXYALKANOATE) POLYMERASE SUBUNIT PHAC"/>
    <property type="match status" value="1"/>
</dbReference>
<keyword evidence="5" id="KW-0378">Hydrolase</keyword>
<dbReference type="PANTHER" id="PTHR36837:SF5">
    <property type="entry name" value="POLY-3-HYDROXYBUTYRATE SYNTHASE"/>
    <property type="match status" value="1"/>
</dbReference>
<protein>
    <submittedName>
        <fullName evidence="5">Alpha/beta fold hydrolase</fullName>
    </submittedName>
</protein>
<evidence type="ECO:0000256" key="1">
    <source>
        <dbReference type="ARBA" id="ARBA00022679"/>
    </source>
</evidence>
<dbReference type="OrthoDB" id="7208816at2"/>
<evidence type="ECO:0000259" key="3">
    <source>
        <dbReference type="Pfam" id="PF07167"/>
    </source>
</evidence>
<dbReference type="EMBL" id="VWPK01000009">
    <property type="protein sequence ID" value="KAA5612952.1"/>
    <property type="molecule type" value="Genomic_DNA"/>
</dbReference>
<keyword evidence="1" id="KW-0808">Transferase</keyword>
<reference evidence="5 6" key="1">
    <citation type="submission" date="2019-09" db="EMBL/GenBank/DDBJ databases">
        <title>Genome sequence of Rhodovastum atsumiense, a diverse member of the Acetobacteraceae family of non-sulfur purple photosynthetic bacteria.</title>
        <authorList>
            <person name="Meyer T."/>
            <person name="Kyndt J."/>
        </authorList>
    </citation>
    <scope>NUCLEOTIDE SEQUENCE [LARGE SCALE GENOMIC DNA]</scope>
    <source>
        <strain evidence="5 6">DSM 21279</strain>
    </source>
</reference>
<name>A0A5M6IXC7_9PROT</name>
<dbReference type="InterPro" id="IPR010941">
    <property type="entry name" value="PhaC_N"/>
</dbReference>
<feature type="domain" description="Poly-beta-hydroxybutyrate polymerase N-terminal" evidence="4">
    <location>
        <begin position="6"/>
        <end position="44"/>
    </location>
</feature>
<proteinExistence type="predicted"/>
<dbReference type="InterPro" id="IPR051321">
    <property type="entry name" value="PHA/PHB_synthase"/>
</dbReference>
<evidence type="ECO:0000313" key="5">
    <source>
        <dbReference type="EMBL" id="KAA5612952.1"/>
    </source>
</evidence>
<sequence length="572" mass="63542">MPGLDIFDRMVRAIQARMTQGISPTAVASAWMDWIVHLASAPGKQLALSARASQAMLRHGMWLAHAALGPVEPLVAPDAHDSRFADPAWKQWPFNAVVQSYLLSEAWWLETAHRVPGMTSRHEQEVTFMLRQLCDMFAPGNIPWINPVVIARAAREGGFNLLRGGHNWLEDMERLLTDRPPVGTEAFLPGRDVAVTPGRVIYRNDLMELIQYAPATDAVCAEPILIVPAWIMKFYVLDLSPDNSLVRWLVAQGHVVFIISWKNPGADDRDVGLDDYRRKGVMAAMDAIAAVLPGRKVHLCGYCIGGTIAMIAAATMARDHDERLASLTLLAAQTDFAEAGELMLFLDERQIDYLDDLMWAQGYLDTRQMAGAFQALRSNELVWSRLVRTYVLGEREPMADLAAWNSDQTRMPARMHSEYLRGLFLENRLSAGRFAVDGRVIVMRDVRVPIFAVGTARDHIAPWRSVYKVSLFADTDITFALASGGHNVGIVCPPDSPKGSFQMLTRPENEQYIDPDTWAALAPHHDGSWWPAWERWLVAAGSETRVAPPAMGAPAQGLVPLDAAPGRYVHMV</sequence>
<dbReference type="GO" id="GO:0042619">
    <property type="term" value="P:poly-hydroxybutyrate biosynthetic process"/>
    <property type="evidence" value="ECO:0007669"/>
    <property type="project" value="InterPro"/>
</dbReference>
<organism evidence="5 6">
    <name type="scientific">Rhodovastum atsumiense</name>
    <dbReference type="NCBI Taxonomy" id="504468"/>
    <lineage>
        <taxon>Bacteria</taxon>
        <taxon>Pseudomonadati</taxon>
        <taxon>Pseudomonadota</taxon>
        <taxon>Alphaproteobacteria</taxon>
        <taxon>Acetobacterales</taxon>
        <taxon>Acetobacteraceae</taxon>
        <taxon>Rhodovastum</taxon>
    </lineage>
</organism>
<dbReference type="Pfam" id="PF07167">
    <property type="entry name" value="PhaC_N"/>
    <property type="match status" value="1"/>
</dbReference>
<dbReference type="AlphaFoldDB" id="A0A5M6IXC7"/>
<dbReference type="GO" id="GO:0016746">
    <property type="term" value="F:acyltransferase activity"/>
    <property type="evidence" value="ECO:0007669"/>
    <property type="project" value="UniProtKB-KW"/>
</dbReference>
<keyword evidence="6" id="KW-1185">Reference proteome</keyword>
<dbReference type="GO" id="GO:0016787">
    <property type="term" value="F:hydrolase activity"/>
    <property type="evidence" value="ECO:0007669"/>
    <property type="project" value="UniProtKB-KW"/>
</dbReference>
<evidence type="ECO:0000259" key="4">
    <source>
        <dbReference type="Pfam" id="PF12551"/>
    </source>
</evidence>
<dbReference type="Pfam" id="PF12551">
    <property type="entry name" value="PHBC_N"/>
    <property type="match status" value="1"/>
</dbReference>
<dbReference type="InterPro" id="IPR029058">
    <property type="entry name" value="AB_hydrolase_fold"/>
</dbReference>
<dbReference type="InterPro" id="IPR022211">
    <property type="entry name" value="PHBC_N"/>
</dbReference>
<comment type="caution">
    <text evidence="5">The sequence shown here is derived from an EMBL/GenBank/DDBJ whole genome shotgun (WGS) entry which is preliminary data.</text>
</comment>
<dbReference type="SUPFAM" id="SSF53474">
    <property type="entry name" value="alpha/beta-Hydrolases"/>
    <property type="match status" value="1"/>
</dbReference>
<dbReference type="Gene3D" id="3.40.50.1820">
    <property type="entry name" value="alpha/beta hydrolase"/>
    <property type="match status" value="1"/>
</dbReference>
<accession>A0A5M6IXC7</accession>
<gene>
    <name evidence="5" type="ORF">F1189_07340</name>
</gene>
<dbReference type="Proteomes" id="UP000325255">
    <property type="component" value="Unassembled WGS sequence"/>
</dbReference>
<evidence type="ECO:0000256" key="2">
    <source>
        <dbReference type="ARBA" id="ARBA00023315"/>
    </source>
</evidence>
<feature type="domain" description="Poly-beta-hydroxybutyrate polymerase N-terminal" evidence="3">
    <location>
        <begin position="81"/>
        <end position="249"/>
    </location>
</feature>